<keyword evidence="2" id="KW-1185">Reference proteome</keyword>
<protein>
    <submittedName>
        <fullName evidence="1">Uncharacterized protein</fullName>
    </submittedName>
</protein>
<dbReference type="AlphaFoldDB" id="A0A7X1NDN4"/>
<reference evidence="1 2" key="1">
    <citation type="submission" date="2019-10" db="EMBL/GenBank/DDBJ databases">
        <title>Paraburkholderia sp. isolated from nodules of Mimosa pudica from Brazilian Atlantic Forest soils.</title>
        <authorList>
            <person name="Paulitsch F."/>
            <person name="Hungria M."/>
            <person name="Dall'Agnol R."/>
        </authorList>
    </citation>
    <scope>NUCLEOTIDE SEQUENCE [LARGE SCALE GENOMIC DNA]</scope>
    <source>
        <strain evidence="1 2">CNPSo 3157</strain>
    </source>
</reference>
<accession>A0A7X1NDN4</accession>
<organism evidence="1 2">
    <name type="scientific">Paraburkholderia franconis</name>
    <dbReference type="NCBI Taxonomy" id="2654983"/>
    <lineage>
        <taxon>Bacteria</taxon>
        <taxon>Pseudomonadati</taxon>
        <taxon>Pseudomonadota</taxon>
        <taxon>Betaproteobacteria</taxon>
        <taxon>Burkholderiales</taxon>
        <taxon>Burkholderiaceae</taxon>
        <taxon>Paraburkholderia</taxon>
    </lineage>
</organism>
<dbReference type="RefSeq" id="WP_152762525.1">
    <property type="nucleotide sequence ID" value="NZ_WHNP01000025.1"/>
</dbReference>
<name>A0A7X1NDN4_9BURK</name>
<comment type="caution">
    <text evidence="1">The sequence shown here is derived from an EMBL/GenBank/DDBJ whole genome shotgun (WGS) entry which is preliminary data.</text>
</comment>
<sequence length="84" mass="9312">MVKSEVHRFTYTRTQGLKRTYDVTLNVARLDSGIFEYVAWVHYAGAFKGNGLVFPLTSSDADDAAAEARSRIEDDIEQLAGVAE</sequence>
<evidence type="ECO:0000313" key="1">
    <source>
        <dbReference type="EMBL" id="MPW19990.1"/>
    </source>
</evidence>
<dbReference type="EMBL" id="WHNP01000025">
    <property type="protein sequence ID" value="MPW19990.1"/>
    <property type="molecule type" value="Genomic_DNA"/>
</dbReference>
<proteinExistence type="predicted"/>
<evidence type="ECO:0000313" key="2">
    <source>
        <dbReference type="Proteomes" id="UP000484381"/>
    </source>
</evidence>
<dbReference type="Proteomes" id="UP000484381">
    <property type="component" value="Unassembled WGS sequence"/>
</dbReference>
<gene>
    <name evidence="1" type="ORF">GCT13_24585</name>
</gene>